<keyword evidence="1" id="KW-0472">Membrane</keyword>
<organism evidence="2 3">
    <name type="scientific">Aspergillus sergii</name>
    <dbReference type="NCBI Taxonomy" id="1034303"/>
    <lineage>
        <taxon>Eukaryota</taxon>
        <taxon>Fungi</taxon>
        <taxon>Dikarya</taxon>
        <taxon>Ascomycota</taxon>
        <taxon>Pezizomycotina</taxon>
        <taxon>Eurotiomycetes</taxon>
        <taxon>Eurotiomycetidae</taxon>
        <taxon>Eurotiales</taxon>
        <taxon>Aspergillaceae</taxon>
        <taxon>Aspergillus</taxon>
        <taxon>Aspergillus subgen. Circumdati</taxon>
    </lineage>
</organism>
<keyword evidence="3" id="KW-1185">Reference proteome</keyword>
<evidence type="ECO:0000313" key="2">
    <source>
        <dbReference type="EMBL" id="KAE8320432.1"/>
    </source>
</evidence>
<dbReference type="EMBL" id="ML741932">
    <property type="protein sequence ID" value="KAE8320432.1"/>
    <property type="molecule type" value="Genomic_DNA"/>
</dbReference>
<accession>A0A5N6WID9</accession>
<keyword evidence="1" id="KW-0812">Transmembrane</keyword>
<dbReference type="AlphaFoldDB" id="A0A5N6WID9"/>
<gene>
    <name evidence="2" type="ORF">BDV39DRAFT_187895</name>
</gene>
<feature type="transmembrane region" description="Helical" evidence="1">
    <location>
        <begin position="12"/>
        <end position="34"/>
    </location>
</feature>
<protein>
    <submittedName>
        <fullName evidence="2">Uncharacterized protein</fullName>
    </submittedName>
</protein>
<proteinExistence type="predicted"/>
<reference evidence="3" key="1">
    <citation type="submission" date="2019-04" db="EMBL/GenBank/DDBJ databases">
        <title>Friends and foes A comparative genomics studyof 23 Aspergillus species from section Flavi.</title>
        <authorList>
            <consortium name="DOE Joint Genome Institute"/>
            <person name="Kjaerbolling I."/>
            <person name="Vesth T."/>
            <person name="Frisvad J.C."/>
            <person name="Nybo J.L."/>
            <person name="Theobald S."/>
            <person name="Kildgaard S."/>
            <person name="Isbrandt T."/>
            <person name="Kuo A."/>
            <person name="Sato A."/>
            <person name="Lyhne E.K."/>
            <person name="Kogle M.E."/>
            <person name="Wiebenga A."/>
            <person name="Kun R.S."/>
            <person name="Lubbers R.J."/>
            <person name="Makela M.R."/>
            <person name="Barry K."/>
            <person name="Chovatia M."/>
            <person name="Clum A."/>
            <person name="Daum C."/>
            <person name="Haridas S."/>
            <person name="He G."/>
            <person name="LaButti K."/>
            <person name="Lipzen A."/>
            <person name="Mondo S."/>
            <person name="Riley R."/>
            <person name="Salamov A."/>
            <person name="Simmons B.A."/>
            <person name="Magnuson J.K."/>
            <person name="Henrissat B."/>
            <person name="Mortensen U.H."/>
            <person name="Larsen T.O."/>
            <person name="Devries R.P."/>
            <person name="Grigoriev I.V."/>
            <person name="Machida M."/>
            <person name="Baker S.E."/>
            <person name="Andersen M.R."/>
        </authorList>
    </citation>
    <scope>NUCLEOTIDE SEQUENCE [LARGE SCALE GENOMIC DNA]</scope>
    <source>
        <strain evidence="3">CBS 130017</strain>
    </source>
</reference>
<keyword evidence="1" id="KW-1133">Transmembrane helix</keyword>
<evidence type="ECO:0000256" key="1">
    <source>
        <dbReference type="SAM" id="Phobius"/>
    </source>
</evidence>
<name>A0A5N6WID9_9EURO</name>
<evidence type="ECO:0000313" key="3">
    <source>
        <dbReference type="Proteomes" id="UP000325945"/>
    </source>
</evidence>
<sequence length="69" mass="8185">METSSSCSPRKPVSFFFSFFLSLSCMHCTCTMTLSESLRDDRRRWATRTRYTNDEDLHLRPKHHQSIIV</sequence>
<dbReference type="Proteomes" id="UP000325945">
    <property type="component" value="Unassembled WGS sequence"/>
</dbReference>